<feature type="transmembrane region" description="Helical" evidence="6">
    <location>
        <begin position="639"/>
        <end position="665"/>
    </location>
</feature>
<dbReference type="RefSeq" id="WP_141211223.1">
    <property type="nucleotide sequence ID" value="NZ_NMVQ01000043.1"/>
</dbReference>
<feature type="transmembrane region" description="Helical" evidence="6">
    <location>
        <begin position="677"/>
        <end position="703"/>
    </location>
</feature>
<feature type="domain" description="SSD" evidence="7">
    <location>
        <begin position="213"/>
        <end position="334"/>
    </location>
</feature>
<dbReference type="Proteomes" id="UP000216311">
    <property type="component" value="Unassembled WGS sequence"/>
</dbReference>
<evidence type="ECO:0000256" key="2">
    <source>
        <dbReference type="ARBA" id="ARBA00022475"/>
    </source>
</evidence>
<dbReference type="PANTHER" id="PTHR33406">
    <property type="entry name" value="MEMBRANE PROTEIN MJ1562-RELATED"/>
    <property type="match status" value="1"/>
</dbReference>
<feature type="transmembrane region" description="Helical" evidence="6">
    <location>
        <begin position="180"/>
        <end position="199"/>
    </location>
</feature>
<organism evidence="8 9">
    <name type="scientific">Enemella dayhoffiae</name>
    <dbReference type="NCBI Taxonomy" id="2016507"/>
    <lineage>
        <taxon>Bacteria</taxon>
        <taxon>Bacillati</taxon>
        <taxon>Actinomycetota</taxon>
        <taxon>Actinomycetes</taxon>
        <taxon>Propionibacteriales</taxon>
        <taxon>Propionibacteriaceae</taxon>
        <taxon>Enemella</taxon>
    </lineage>
</organism>
<dbReference type="Pfam" id="PF03176">
    <property type="entry name" value="MMPL"/>
    <property type="match status" value="2"/>
</dbReference>
<feature type="transmembrane region" description="Helical" evidence="6">
    <location>
        <begin position="309"/>
        <end position="335"/>
    </location>
</feature>
<protein>
    <submittedName>
        <fullName evidence="8">Transporter</fullName>
    </submittedName>
</protein>
<feature type="transmembrane region" description="Helical" evidence="6">
    <location>
        <begin position="594"/>
        <end position="618"/>
    </location>
</feature>
<keyword evidence="9" id="KW-1185">Reference proteome</keyword>
<evidence type="ECO:0000256" key="5">
    <source>
        <dbReference type="ARBA" id="ARBA00023136"/>
    </source>
</evidence>
<dbReference type="EMBL" id="NMVQ01000043">
    <property type="protein sequence ID" value="OYO18575.1"/>
    <property type="molecule type" value="Genomic_DNA"/>
</dbReference>
<name>A0A255GRY1_9ACTN</name>
<dbReference type="InterPro" id="IPR004869">
    <property type="entry name" value="MMPL_dom"/>
</dbReference>
<proteinExistence type="predicted"/>
<dbReference type="PROSITE" id="PS50156">
    <property type="entry name" value="SSD"/>
    <property type="match status" value="1"/>
</dbReference>
<comment type="caution">
    <text evidence="8">The sequence shown here is derived from an EMBL/GenBank/DDBJ whole genome shotgun (WGS) entry which is preliminary data.</text>
</comment>
<evidence type="ECO:0000256" key="1">
    <source>
        <dbReference type="ARBA" id="ARBA00004651"/>
    </source>
</evidence>
<feature type="transmembrane region" description="Helical" evidence="6">
    <location>
        <begin position="206"/>
        <end position="226"/>
    </location>
</feature>
<evidence type="ECO:0000259" key="7">
    <source>
        <dbReference type="PROSITE" id="PS50156"/>
    </source>
</evidence>
<reference evidence="8 9" key="1">
    <citation type="submission" date="2017-07" db="EMBL/GenBank/DDBJ databases">
        <title>Draft whole genome sequences of clinical Proprionibacteriaceae strains.</title>
        <authorList>
            <person name="Bernier A.-M."/>
            <person name="Bernard K."/>
            <person name="Domingo M.-C."/>
        </authorList>
    </citation>
    <scope>NUCLEOTIDE SEQUENCE [LARGE SCALE GENOMIC DNA]</scope>
    <source>
        <strain evidence="8 9">NML 130396</strain>
    </source>
</reference>
<keyword evidence="5 6" id="KW-0472">Membrane</keyword>
<feature type="transmembrane region" description="Helical" evidence="6">
    <location>
        <begin position="561"/>
        <end position="582"/>
    </location>
</feature>
<evidence type="ECO:0000313" key="9">
    <source>
        <dbReference type="Proteomes" id="UP000216311"/>
    </source>
</evidence>
<evidence type="ECO:0000256" key="4">
    <source>
        <dbReference type="ARBA" id="ARBA00022989"/>
    </source>
</evidence>
<evidence type="ECO:0000256" key="3">
    <source>
        <dbReference type="ARBA" id="ARBA00022692"/>
    </source>
</evidence>
<keyword evidence="4 6" id="KW-1133">Transmembrane helix</keyword>
<dbReference type="Gene3D" id="1.20.1640.10">
    <property type="entry name" value="Multidrug efflux transporter AcrB transmembrane domain"/>
    <property type="match status" value="2"/>
</dbReference>
<dbReference type="GO" id="GO:0005886">
    <property type="term" value="C:plasma membrane"/>
    <property type="evidence" value="ECO:0007669"/>
    <property type="project" value="UniProtKB-SubCell"/>
</dbReference>
<feature type="transmembrane region" description="Helical" evidence="6">
    <location>
        <begin position="365"/>
        <end position="387"/>
    </location>
</feature>
<dbReference type="AlphaFoldDB" id="A0A255GRY1"/>
<evidence type="ECO:0000313" key="8">
    <source>
        <dbReference type="EMBL" id="OYO18575.1"/>
    </source>
</evidence>
<dbReference type="InterPro" id="IPR000731">
    <property type="entry name" value="SSD"/>
</dbReference>
<feature type="transmembrane region" description="Helical" evidence="6">
    <location>
        <begin position="526"/>
        <end position="549"/>
    </location>
</feature>
<keyword evidence="3 6" id="KW-0812">Transmembrane</keyword>
<dbReference type="PANTHER" id="PTHR33406:SF13">
    <property type="entry name" value="MEMBRANE PROTEIN YDFJ"/>
    <property type="match status" value="1"/>
</dbReference>
<evidence type="ECO:0000256" key="6">
    <source>
        <dbReference type="SAM" id="Phobius"/>
    </source>
</evidence>
<sequence>MSSFLYELGRACYRARRKVLAAWLAALVLLVGLGAATMGKFSDKFDIPGAPAAAALTHLRQTFPQVAGVRATVLVVAPPGLTVDDPQVKQGIERSLDLFKQVPLVDNVSSPFDEFIKGMINPARDAAMINVSLKHTDASEVTDAERELLQEQAHQVQAQMPPGTSVTMGGEAFSVEVPKISAVEAIGVGVALVVLILTFGSVLAGFVPVATALIGVLLSMAPMLFATRFTSLSSTTPMLALMLGLAVGIDYALFIISRHRDQLGHGMEVEESAARSTATAGSAVVFAGLTVVIALVGLCLAGIPFLAAMGIFAAITVALQVLVALTLVPAFLGFLGERLRPKHARGEIDHEQVAARRERSIWTRWVRLVTRFPIVTVVIVLVGLGALSVPAKDMRLSLPNSGMHHAGAPDRVTYDLIEQHFGKGYNGPLIVTADIIHSNDPLKLVDDLKAEVQRIPGVASVPVGTPNLNADTAFLQVVPTGGPTDDSTKELVQALRDKHDEWLQRYGTDTAVTGVTAIQIDISDKLAAALVPFGIFVVGFSLILLTMVFRSIAVPIKATIGYLLSVGVAFGATAMVFSYGWFAGLINLEKPQPVISFYPILLMGILFGLAMDYEVFLVSRMREDYVHGDPRDPNRANKAVHTGFVGSAKVVTAAAVIMFAVFAFFVPNGEGPIKPIAFGLAVGVAVDAFIVRMTLVPAVLALLGEKAWWLPRWLDERLPAFDVEGEALEHMLSLRNWPCPGCTDVLHTEGFGVRDHHGPLSAPADLHLAPGQVLVIEGQPDVRSPLLLGLAGRTRAVDGKVKVAGLVLPEQAGAVRRRVALIDARHPDGTAAHASIRGDLAAALRDEKVELIIVDGADAVGDHDERAAIASLIEEAGDGERRPGVILGVADVEVVADLAPRGFDAFTLAEPISHQTSELVASNGKQEH</sequence>
<dbReference type="OrthoDB" id="7051771at2"/>
<comment type="subcellular location">
    <subcellularLocation>
        <location evidence="1">Cell membrane</location>
        <topology evidence="1">Multi-pass membrane protein</topology>
    </subcellularLocation>
</comment>
<feature type="transmembrane region" description="Helical" evidence="6">
    <location>
        <begin position="278"/>
        <end position="303"/>
    </location>
</feature>
<accession>A0A255GRY1</accession>
<dbReference type="SUPFAM" id="SSF82866">
    <property type="entry name" value="Multidrug efflux transporter AcrB transmembrane domain"/>
    <property type="match status" value="2"/>
</dbReference>
<feature type="transmembrane region" description="Helical" evidence="6">
    <location>
        <begin position="238"/>
        <end position="257"/>
    </location>
</feature>
<dbReference type="InterPro" id="IPR050545">
    <property type="entry name" value="Mycobact_MmpL"/>
</dbReference>
<gene>
    <name evidence="8" type="ORF">CGZ93_14160</name>
</gene>
<keyword evidence="2" id="KW-1003">Cell membrane</keyword>